<evidence type="ECO:0000256" key="1">
    <source>
        <dbReference type="ARBA" id="ARBA00022723"/>
    </source>
</evidence>
<dbReference type="RefSeq" id="WP_072983182.1">
    <property type="nucleotide sequence ID" value="NZ_CAXPJH010000004.1"/>
</dbReference>
<dbReference type="InterPro" id="IPR025662">
    <property type="entry name" value="Sigma_54_int_dom_ATP-bd_1"/>
</dbReference>
<dbReference type="SUPFAM" id="SSF57716">
    <property type="entry name" value="Glucocorticoid receptor-like (DNA-binding domain)"/>
    <property type="match status" value="1"/>
</dbReference>
<dbReference type="InterPro" id="IPR059188">
    <property type="entry name" value="Znf_CLPX-like"/>
</dbReference>
<dbReference type="CDD" id="cd19497">
    <property type="entry name" value="RecA-like_ClpX"/>
    <property type="match status" value="1"/>
</dbReference>
<dbReference type="GO" id="GO:0016887">
    <property type="term" value="F:ATP hydrolysis activity"/>
    <property type="evidence" value="ECO:0007669"/>
    <property type="project" value="InterPro"/>
</dbReference>
<dbReference type="GO" id="GO:0051082">
    <property type="term" value="F:unfolded protein binding"/>
    <property type="evidence" value="ECO:0007669"/>
    <property type="project" value="UniProtKB-UniRule"/>
</dbReference>
<keyword evidence="5 6" id="KW-0143">Chaperone</keyword>
<dbReference type="InterPro" id="IPR003593">
    <property type="entry name" value="AAA+_ATPase"/>
</dbReference>
<keyword evidence="10" id="KW-0378">Hydrolase</keyword>
<dbReference type="PROSITE" id="PS51902">
    <property type="entry name" value="CLPX_ZB"/>
    <property type="match status" value="1"/>
</dbReference>
<dbReference type="Pfam" id="PF06689">
    <property type="entry name" value="zf-C4_ClpX"/>
    <property type="match status" value="1"/>
</dbReference>
<evidence type="ECO:0000256" key="7">
    <source>
        <dbReference type="PROSITE-ProRule" id="PRU01250"/>
    </source>
</evidence>
<evidence type="ECO:0000313" key="10">
    <source>
        <dbReference type="EMBL" id="SHI14941.1"/>
    </source>
</evidence>
<dbReference type="AlphaFoldDB" id="A0A1M5YSG9"/>
<dbReference type="PROSITE" id="PS00675">
    <property type="entry name" value="SIGMA54_INTERACT_1"/>
    <property type="match status" value="1"/>
</dbReference>
<reference evidence="10" key="1">
    <citation type="submission" date="2016-11" db="EMBL/GenBank/DDBJ databases">
        <authorList>
            <person name="Jaros S."/>
            <person name="Januszkiewicz K."/>
            <person name="Wedrychowicz H."/>
        </authorList>
    </citation>
    <scope>NUCLEOTIDE SEQUENCE [LARGE SCALE GENOMIC DNA]</scope>
    <source>
        <strain evidence="10">DSM 19859</strain>
    </source>
</reference>
<name>A0A1M5YSG9_9FLAO</name>
<dbReference type="NCBIfam" id="TIGR00382">
    <property type="entry name" value="clpX"/>
    <property type="match status" value="1"/>
</dbReference>
<gene>
    <name evidence="6" type="primary">clpX</name>
    <name evidence="9" type="ORF">DSM01_1570</name>
    <name evidence="10" type="ORF">SAMN04487999_2295</name>
</gene>
<feature type="binding site" evidence="6 7">
    <location>
        <position position="33"/>
    </location>
    <ligand>
        <name>Zn(2+)</name>
        <dbReference type="ChEBI" id="CHEBI:29105"/>
    </ligand>
</feature>
<dbReference type="InterPro" id="IPR019489">
    <property type="entry name" value="Clp_ATPase_C"/>
</dbReference>
<dbReference type="InterPro" id="IPR027417">
    <property type="entry name" value="P-loop_NTPase"/>
</dbReference>
<sequence length="410" mass="45794">MAKEELECSFCGRKKSETNLLIAGLDAHICDRCIEQAHGIVLEEAKDVNKNGLDGELTLKKPKEIKDFLDEYIIGQDFTKKVMAVAVYNHYKRLLQPETEDEIEIQKSNIVMVGQTGTGKTLMAKTIARMLNVPLAIVDATVLTEAGYVGEDVESILTRLLQAADYNLEKAQRGIVFIDEIDKIARKSDNPSITRDVSGEGVQQALLKLLEGTTVNVPPKGGRKHPDQKFIEVNTEHILFIAGGAFDGIERVISKRLNMQAVGFSASMSDEVIDRENLLKYIIPKDLKDFGLIPEIIGRLPVLTHMDPLDAKTLRAILTEPKNAIIKQYEKLFEMDDIEFEITAPALDYIVDKAIEYKLGARGLRSLCEAIFTDAMFDLPSSDLTTFKVDKEYAQFKLEKSTIKKLKAVS</sequence>
<dbReference type="GO" id="GO:0005524">
    <property type="term" value="F:ATP binding"/>
    <property type="evidence" value="ECO:0007669"/>
    <property type="project" value="UniProtKB-UniRule"/>
</dbReference>
<feature type="domain" description="ClpX-type ZB" evidence="8">
    <location>
        <begin position="1"/>
        <end position="49"/>
    </location>
</feature>
<evidence type="ECO:0000313" key="9">
    <source>
        <dbReference type="EMBL" id="RXG29470.1"/>
    </source>
</evidence>
<dbReference type="PANTHER" id="PTHR48102">
    <property type="entry name" value="ATP-DEPENDENT CLP PROTEASE ATP-BINDING SUBUNIT CLPX-LIKE, MITOCHONDRIAL-RELATED"/>
    <property type="match status" value="1"/>
</dbReference>
<dbReference type="Proteomes" id="UP000184240">
    <property type="component" value="Unassembled WGS sequence"/>
</dbReference>
<evidence type="ECO:0000256" key="5">
    <source>
        <dbReference type="ARBA" id="ARBA00023186"/>
    </source>
</evidence>
<feature type="binding site" evidence="6 7">
    <location>
        <position position="30"/>
    </location>
    <ligand>
        <name>Zn(2+)</name>
        <dbReference type="ChEBI" id="CHEBI:29105"/>
    </ligand>
</feature>
<dbReference type="GO" id="GO:0008270">
    <property type="term" value="F:zinc ion binding"/>
    <property type="evidence" value="ECO:0007669"/>
    <property type="project" value="UniProtKB-UniRule"/>
</dbReference>
<reference evidence="9 12" key="3">
    <citation type="submission" date="2018-07" db="EMBL/GenBank/DDBJ databases">
        <title>Leeuwenhoekiella genomics.</title>
        <authorList>
            <person name="Tahon G."/>
            <person name="Willems A."/>
        </authorList>
    </citation>
    <scope>NUCLEOTIDE SEQUENCE [LARGE SCALE GENOMIC DNA]</scope>
    <source>
        <strain evidence="9 12">LMG 24856</strain>
    </source>
</reference>
<proteinExistence type="inferred from homology"/>
<dbReference type="EMBL" id="QOVN01000003">
    <property type="protein sequence ID" value="RXG29470.1"/>
    <property type="molecule type" value="Genomic_DNA"/>
</dbReference>
<dbReference type="Gene3D" id="6.20.220.10">
    <property type="entry name" value="ClpX chaperone, C4-type zinc finger domain"/>
    <property type="match status" value="1"/>
</dbReference>
<organism evidence="10 11">
    <name type="scientific">Leeuwenhoekiella palythoae</name>
    <dbReference type="NCBI Taxonomy" id="573501"/>
    <lineage>
        <taxon>Bacteria</taxon>
        <taxon>Pseudomonadati</taxon>
        <taxon>Bacteroidota</taxon>
        <taxon>Flavobacteriia</taxon>
        <taxon>Flavobacteriales</taxon>
        <taxon>Flavobacteriaceae</taxon>
        <taxon>Leeuwenhoekiella</taxon>
    </lineage>
</organism>
<dbReference type="SUPFAM" id="SSF52540">
    <property type="entry name" value="P-loop containing nucleoside triphosphate hydrolases"/>
    <property type="match status" value="1"/>
</dbReference>
<keyword evidence="4 6" id="KW-0067">ATP-binding</keyword>
<dbReference type="FunFam" id="1.10.8.60:FF:000002">
    <property type="entry name" value="ATP-dependent Clp protease ATP-binding subunit ClpX"/>
    <property type="match status" value="1"/>
</dbReference>
<dbReference type="SMART" id="SM01086">
    <property type="entry name" value="ClpB_D2-small"/>
    <property type="match status" value="1"/>
</dbReference>
<protein>
    <recommendedName>
        <fullName evidence="6">ATP-dependent Clp protease ATP-binding subunit ClpX</fullName>
    </recommendedName>
</protein>
<dbReference type="InterPro" id="IPR003959">
    <property type="entry name" value="ATPase_AAA_core"/>
</dbReference>
<dbReference type="PANTHER" id="PTHR48102:SF7">
    <property type="entry name" value="ATP-DEPENDENT CLP PROTEASE ATP-BINDING SUBUNIT CLPX-LIKE, MITOCHONDRIAL"/>
    <property type="match status" value="1"/>
</dbReference>
<dbReference type="GO" id="GO:0008233">
    <property type="term" value="F:peptidase activity"/>
    <property type="evidence" value="ECO:0007669"/>
    <property type="project" value="UniProtKB-KW"/>
</dbReference>
<dbReference type="SMART" id="SM00994">
    <property type="entry name" value="zf-C4_ClpX"/>
    <property type="match status" value="1"/>
</dbReference>
<keyword evidence="3 6" id="KW-0862">Zinc</keyword>
<dbReference type="GO" id="GO:0046983">
    <property type="term" value="F:protein dimerization activity"/>
    <property type="evidence" value="ECO:0007669"/>
    <property type="project" value="UniProtKB-UniRule"/>
</dbReference>
<dbReference type="NCBIfam" id="NF003745">
    <property type="entry name" value="PRK05342.1"/>
    <property type="match status" value="1"/>
</dbReference>
<comment type="caution">
    <text evidence="6">Lacks conserved residue(s) required for the propagation of feature annotation.</text>
</comment>
<dbReference type="FunFam" id="3.40.50.300:FF:000005">
    <property type="entry name" value="ATP-dependent Clp protease ATP-binding subunit ClpX"/>
    <property type="match status" value="1"/>
</dbReference>
<dbReference type="InterPro" id="IPR004487">
    <property type="entry name" value="Clp_protease_ATP-bd_su_ClpX"/>
</dbReference>
<comment type="similarity">
    <text evidence="6 7">Belongs to the ClpX chaperone family.</text>
</comment>
<keyword evidence="1 6" id="KW-0479">Metal-binding</keyword>
<evidence type="ECO:0000313" key="11">
    <source>
        <dbReference type="Proteomes" id="UP000184240"/>
    </source>
</evidence>
<dbReference type="Gene3D" id="1.10.8.60">
    <property type="match status" value="1"/>
</dbReference>
<dbReference type="GO" id="GO:0140662">
    <property type="term" value="F:ATP-dependent protein folding chaperone"/>
    <property type="evidence" value="ECO:0007669"/>
    <property type="project" value="InterPro"/>
</dbReference>
<dbReference type="STRING" id="573501.SAMN04487999_2295"/>
<dbReference type="InterPro" id="IPR050052">
    <property type="entry name" value="ATP-dep_Clp_protease_ClpX"/>
</dbReference>
<keyword evidence="12" id="KW-1185">Reference proteome</keyword>
<feature type="binding site" evidence="6 7">
    <location>
        <position position="11"/>
    </location>
    <ligand>
        <name>Zn(2+)</name>
        <dbReference type="ChEBI" id="CHEBI:29105"/>
    </ligand>
</feature>
<dbReference type="Pfam" id="PF07724">
    <property type="entry name" value="AAA_2"/>
    <property type="match status" value="1"/>
</dbReference>
<evidence type="ECO:0000256" key="2">
    <source>
        <dbReference type="ARBA" id="ARBA00022741"/>
    </source>
</evidence>
<dbReference type="InterPro" id="IPR046425">
    <property type="entry name" value="ClpX_bact"/>
</dbReference>
<dbReference type="GO" id="GO:0051301">
    <property type="term" value="P:cell division"/>
    <property type="evidence" value="ECO:0007669"/>
    <property type="project" value="TreeGrafter"/>
</dbReference>
<dbReference type="Gene3D" id="3.40.50.300">
    <property type="entry name" value="P-loop containing nucleotide triphosphate hydrolases"/>
    <property type="match status" value="1"/>
</dbReference>
<dbReference type="InterPro" id="IPR010603">
    <property type="entry name" value="Znf_CppX_C4"/>
</dbReference>
<keyword evidence="10" id="KW-0645">Protease</keyword>
<evidence type="ECO:0000256" key="6">
    <source>
        <dbReference type="HAMAP-Rule" id="MF_00175"/>
    </source>
</evidence>
<accession>A0A1M5YSG9</accession>
<dbReference type="OrthoDB" id="9804062at2"/>
<dbReference type="HAMAP" id="MF_00175">
    <property type="entry name" value="ClpX"/>
    <property type="match status" value="1"/>
</dbReference>
<dbReference type="EMBL" id="FQXT01000004">
    <property type="protein sequence ID" value="SHI14941.1"/>
    <property type="molecule type" value="Genomic_DNA"/>
</dbReference>
<dbReference type="GO" id="GO:0051603">
    <property type="term" value="P:proteolysis involved in protein catabolic process"/>
    <property type="evidence" value="ECO:0007669"/>
    <property type="project" value="TreeGrafter"/>
</dbReference>
<evidence type="ECO:0000259" key="8">
    <source>
        <dbReference type="PROSITE" id="PS51902"/>
    </source>
</evidence>
<reference evidence="11" key="2">
    <citation type="submission" date="2016-11" db="EMBL/GenBank/DDBJ databases">
        <authorList>
            <person name="Varghese N."/>
            <person name="Submissions S."/>
        </authorList>
    </citation>
    <scope>NUCLEOTIDE SEQUENCE [LARGE SCALE GENOMIC DNA]</scope>
    <source>
        <strain evidence="11">DSM 19859</strain>
    </source>
</reference>
<evidence type="ECO:0000313" key="12">
    <source>
        <dbReference type="Proteomes" id="UP000290037"/>
    </source>
</evidence>
<comment type="function">
    <text evidence="6">ATP-dependent specificity component of the Clp protease. It directs the protease to specific substrates. Can perform chaperone functions in the absence of ClpP.</text>
</comment>
<evidence type="ECO:0000256" key="3">
    <source>
        <dbReference type="ARBA" id="ARBA00022833"/>
    </source>
</evidence>
<dbReference type="Proteomes" id="UP000290037">
    <property type="component" value="Unassembled WGS sequence"/>
</dbReference>
<dbReference type="SMART" id="SM00382">
    <property type="entry name" value="AAA"/>
    <property type="match status" value="1"/>
</dbReference>
<feature type="binding site" evidence="6 7">
    <location>
        <position position="8"/>
    </location>
    <ligand>
        <name>Zn(2+)</name>
        <dbReference type="ChEBI" id="CHEBI:29105"/>
    </ligand>
</feature>
<dbReference type="Pfam" id="PF10431">
    <property type="entry name" value="ClpB_D2-small"/>
    <property type="match status" value="1"/>
</dbReference>
<comment type="subunit">
    <text evidence="6">Component of the ClpX-ClpP complex. Forms a hexameric ring that, in the presence of ATP, binds to fourteen ClpP subunits assembled into a disk-like structure with a central cavity, resembling the structure of eukaryotic proteasomes.</text>
</comment>
<dbReference type="InterPro" id="IPR038366">
    <property type="entry name" value="Znf_CppX_C4_sf"/>
</dbReference>
<evidence type="ECO:0000256" key="4">
    <source>
        <dbReference type="ARBA" id="ARBA00022840"/>
    </source>
</evidence>
<dbReference type="GO" id="GO:0009376">
    <property type="term" value="C:HslUV protease complex"/>
    <property type="evidence" value="ECO:0007669"/>
    <property type="project" value="TreeGrafter"/>
</dbReference>
<keyword evidence="2 6" id="KW-0547">Nucleotide-binding</keyword>